<evidence type="ECO:0000259" key="13">
    <source>
        <dbReference type="Pfam" id="PF22599"/>
    </source>
</evidence>
<dbReference type="Gene3D" id="1.20.1640.10">
    <property type="entry name" value="Multidrug efflux transporter AcrB transmembrane domain"/>
    <property type="match status" value="1"/>
</dbReference>
<comment type="caution">
    <text evidence="9">Lacks conserved residue(s) required for the propagation of feature annotation.</text>
</comment>
<dbReference type="HAMAP" id="MF_01463_B">
    <property type="entry name" value="SecD_B"/>
    <property type="match status" value="1"/>
</dbReference>
<dbReference type="InterPro" id="IPR048631">
    <property type="entry name" value="SecD_1st"/>
</dbReference>
<evidence type="ECO:0000313" key="15">
    <source>
        <dbReference type="Proteomes" id="UP001216390"/>
    </source>
</evidence>
<evidence type="ECO:0000256" key="8">
    <source>
        <dbReference type="ARBA" id="ARBA00023136"/>
    </source>
</evidence>
<feature type="transmembrane region" description="Helical" evidence="9">
    <location>
        <begin position="30"/>
        <end position="48"/>
    </location>
</feature>
<evidence type="ECO:0000256" key="4">
    <source>
        <dbReference type="ARBA" id="ARBA00022692"/>
    </source>
</evidence>
<sequence>MALVAAVALLVARIVTLVVADSRTSSAGWATLAVCIGLVLGAGAALLNETGRFRNLRGRGLGALFLVVGLALTSLVIVTVNRATPELGLDLQGGFSVVLTAQGDPPSDNIDQAITIIRQRIDGLGVAEPEVTRQGDNVVVELPGVDDREQAQEIVGQTAKLEFRPVLVPGLPYDQAAADAGEDPCAEAAAALAEQQGAAGGAVPEEGATDTTVPGTTAPATTAPATTAPPTTGESEGAPARPVPPVGGVTDGESAAPDLGRQEPDGSTTTAPAEPDGSTTTAPAEGATTTTAPADGATTTTAPVADGAADAAGGPAEDTVILPSREAEGQPRSCVQLGPVGFEGDALSSAQAQLGGTSGSDWVVGVNVKGGERDEANALFNACSTGGPTCPGQPGQAAIVLDDEVVSAPAVQDQNLADEEFVISGGGEGGFSEGEAKDLALVLRYGALPVEFTRSAERQVSPTLGEESLDAGILAGVIGLVAVALYLLLYYRALGLVVVAGLAVWGALMYGVICWLSATQGLTLSLAGVVGIVVSIGTTVDSYVVHFERLKDEVKLGKTVRSSTEKGFARAFRTILTADIASFIGAALLWWLTVGAVRGFAFFLGLSVVLDVLVAYCFDRPMVGLLARNRFFTENRIFGVARGLGRSDDAATPAEAGATT</sequence>
<keyword evidence="6 9" id="KW-1133">Transmembrane helix</keyword>
<dbReference type="Pfam" id="PF02355">
    <property type="entry name" value="SecD_SecF_C"/>
    <property type="match status" value="1"/>
</dbReference>
<dbReference type="Gene3D" id="3.30.70.3220">
    <property type="match status" value="1"/>
</dbReference>
<dbReference type="SUPFAM" id="SSF82866">
    <property type="entry name" value="Multidrug efflux transporter AcrB transmembrane domain"/>
    <property type="match status" value="1"/>
</dbReference>
<evidence type="ECO:0000256" key="5">
    <source>
        <dbReference type="ARBA" id="ARBA00022927"/>
    </source>
</evidence>
<evidence type="ECO:0000256" key="9">
    <source>
        <dbReference type="HAMAP-Rule" id="MF_01463"/>
    </source>
</evidence>
<keyword evidence="4 9" id="KW-0812">Transmembrane</keyword>
<feature type="transmembrane region" description="Helical" evidence="9">
    <location>
        <begin position="571"/>
        <end position="593"/>
    </location>
</feature>
<dbReference type="NCBIfam" id="TIGR01129">
    <property type="entry name" value="secD"/>
    <property type="match status" value="1"/>
</dbReference>
<keyword evidence="2 9" id="KW-0813">Transport</keyword>
<dbReference type="Gene3D" id="3.30.1360.200">
    <property type="match status" value="1"/>
</dbReference>
<feature type="domain" description="Protein export membrane protein SecD/SecF C-terminal" evidence="11">
    <location>
        <begin position="452"/>
        <end position="618"/>
    </location>
</feature>
<comment type="subcellular location">
    <subcellularLocation>
        <location evidence="1 9">Cell membrane</location>
        <topology evidence="1 9">Multi-pass membrane protein</topology>
    </subcellularLocation>
</comment>
<feature type="transmembrane region" description="Helical" evidence="9">
    <location>
        <begin position="471"/>
        <end position="489"/>
    </location>
</feature>
<feature type="transmembrane region" description="Helical" evidence="9">
    <location>
        <begin position="524"/>
        <end position="545"/>
    </location>
</feature>
<dbReference type="Pfam" id="PF21760">
    <property type="entry name" value="SecD_1st"/>
    <property type="match status" value="1"/>
</dbReference>
<accession>A0AAE9YD30</accession>
<dbReference type="InterPro" id="IPR005791">
    <property type="entry name" value="SecD"/>
</dbReference>
<dbReference type="InterPro" id="IPR055344">
    <property type="entry name" value="SecD_SecF_C_bact"/>
</dbReference>
<dbReference type="RefSeq" id="WP_272738502.1">
    <property type="nucleotide sequence ID" value="NZ_CP116942.1"/>
</dbReference>
<protein>
    <recommendedName>
        <fullName evidence="9">Protein translocase subunit SecD</fullName>
    </recommendedName>
</protein>
<evidence type="ECO:0000256" key="3">
    <source>
        <dbReference type="ARBA" id="ARBA00022475"/>
    </source>
</evidence>
<feature type="domain" description="Protein translocase subunit SecDF P1" evidence="12">
    <location>
        <begin position="110"/>
        <end position="166"/>
    </location>
</feature>
<keyword evidence="7 9" id="KW-0811">Translocation</keyword>
<dbReference type="InterPro" id="IPR054384">
    <property type="entry name" value="SecDF_P1_head"/>
</dbReference>
<evidence type="ECO:0000256" key="6">
    <source>
        <dbReference type="ARBA" id="ARBA00022989"/>
    </source>
</evidence>
<dbReference type="GO" id="GO:0065002">
    <property type="term" value="P:intracellular protein transmembrane transport"/>
    <property type="evidence" value="ECO:0007669"/>
    <property type="project" value="UniProtKB-UniRule"/>
</dbReference>
<gene>
    <name evidence="9 14" type="primary">secD</name>
    <name evidence="14" type="ORF">PO878_09650</name>
</gene>
<dbReference type="InterPro" id="IPR022813">
    <property type="entry name" value="SecD/SecF_arch_bac"/>
</dbReference>
<evidence type="ECO:0000259" key="11">
    <source>
        <dbReference type="Pfam" id="PF02355"/>
    </source>
</evidence>
<evidence type="ECO:0000256" key="7">
    <source>
        <dbReference type="ARBA" id="ARBA00023010"/>
    </source>
</evidence>
<dbReference type="GO" id="GO:0043952">
    <property type="term" value="P:protein transport by the Sec complex"/>
    <property type="evidence" value="ECO:0007669"/>
    <property type="project" value="UniProtKB-UniRule"/>
</dbReference>
<dbReference type="InterPro" id="IPR048634">
    <property type="entry name" value="SecD_SecF_C"/>
</dbReference>
<evidence type="ECO:0000313" key="14">
    <source>
        <dbReference type="EMBL" id="WCO68988.1"/>
    </source>
</evidence>
<name>A0AAE9YD30_9ACTN</name>
<feature type="transmembrane region" description="Helical" evidence="9">
    <location>
        <begin position="496"/>
        <end position="518"/>
    </location>
</feature>
<dbReference type="PANTHER" id="PTHR30081">
    <property type="entry name" value="PROTEIN-EXPORT MEMBRANE PROTEIN SEC"/>
    <property type="match status" value="1"/>
</dbReference>
<evidence type="ECO:0000259" key="12">
    <source>
        <dbReference type="Pfam" id="PF21760"/>
    </source>
</evidence>
<comment type="function">
    <text evidence="9">Part of the Sec protein translocase complex. Interacts with the SecYEG preprotein conducting channel. SecDF uses the proton motive force (PMF) to complete protein translocation after the ATP-dependent function of SecA.</text>
</comment>
<feature type="region of interest" description="Disordered" evidence="10">
    <location>
        <begin position="196"/>
        <end position="316"/>
    </location>
</feature>
<comment type="subunit">
    <text evidence="9">Forms a complex with SecF. Part of the essential Sec protein translocation apparatus which comprises SecA, SecYEG and auxiliary proteins SecDF. Other proteins may also be involved.</text>
</comment>
<keyword evidence="5 9" id="KW-0653">Protein transport</keyword>
<dbReference type="AlphaFoldDB" id="A0AAE9YD30"/>
<dbReference type="GO" id="GO:0005886">
    <property type="term" value="C:plasma membrane"/>
    <property type="evidence" value="ECO:0007669"/>
    <property type="project" value="UniProtKB-SubCell"/>
</dbReference>
<feature type="transmembrane region" description="Helical" evidence="9">
    <location>
        <begin position="60"/>
        <end position="80"/>
    </location>
</feature>
<dbReference type="KEGG" id="ima:PO878_09650"/>
<organism evidence="14 15">
    <name type="scientific">Iamia majanohamensis</name>
    <dbReference type="NCBI Taxonomy" id="467976"/>
    <lineage>
        <taxon>Bacteria</taxon>
        <taxon>Bacillati</taxon>
        <taxon>Actinomycetota</taxon>
        <taxon>Acidimicrobiia</taxon>
        <taxon>Acidimicrobiales</taxon>
        <taxon>Iamiaceae</taxon>
        <taxon>Iamia</taxon>
    </lineage>
</organism>
<dbReference type="Proteomes" id="UP001216390">
    <property type="component" value="Chromosome"/>
</dbReference>
<feature type="compositionally biased region" description="Low complexity" evidence="10">
    <location>
        <begin position="196"/>
        <end position="240"/>
    </location>
</feature>
<dbReference type="GO" id="GO:0015450">
    <property type="term" value="F:protein-transporting ATPase activity"/>
    <property type="evidence" value="ECO:0007669"/>
    <property type="project" value="InterPro"/>
</dbReference>
<dbReference type="EMBL" id="CP116942">
    <property type="protein sequence ID" value="WCO68988.1"/>
    <property type="molecule type" value="Genomic_DNA"/>
</dbReference>
<dbReference type="PANTHER" id="PTHR30081:SF1">
    <property type="entry name" value="PROTEIN TRANSLOCASE SUBUNIT SECD"/>
    <property type="match status" value="1"/>
</dbReference>
<dbReference type="NCBIfam" id="TIGR00916">
    <property type="entry name" value="2A0604s01"/>
    <property type="match status" value="1"/>
</dbReference>
<keyword evidence="8 9" id="KW-0472">Membrane</keyword>
<keyword evidence="15" id="KW-1185">Reference proteome</keyword>
<feature type="compositionally biased region" description="Low complexity" evidence="10">
    <location>
        <begin position="279"/>
        <end position="316"/>
    </location>
</feature>
<proteinExistence type="inferred from homology"/>
<evidence type="ECO:0000256" key="1">
    <source>
        <dbReference type="ARBA" id="ARBA00004651"/>
    </source>
</evidence>
<feature type="domain" description="SecDF P1 head subdomain" evidence="13">
    <location>
        <begin position="339"/>
        <end position="450"/>
    </location>
</feature>
<reference evidence="14" key="1">
    <citation type="submission" date="2023-01" db="EMBL/GenBank/DDBJ databases">
        <title>The diversity of Class Acidimicrobiia in South China Sea sediment environments and the proposal of Iamia marina sp. nov., a novel species of the genus Iamia.</title>
        <authorList>
            <person name="He Y."/>
            <person name="Tian X."/>
        </authorList>
    </citation>
    <scope>NUCLEOTIDE SEQUENCE</scope>
    <source>
        <strain evidence="14">DSM 19957</strain>
    </source>
</reference>
<dbReference type="Pfam" id="PF22599">
    <property type="entry name" value="SecDF_P1_head"/>
    <property type="match status" value="1"/>
</dbReference>
<dbReference type="GO" id="GO:0006605">
    <property type="term" value="P:protein targeting"/>
    <property type="evidence" value="ECO:0007669"/>
    <property type="project" value="UniProtKB-UniRule"/>
</dbReference>
<keyword evidence="3 9" id="KW-1003">Cell membrane</keyword>
<evidence type="ECO:0000256" key="2">
    <source>
        <dbReference type="ARBA" id="ARBA00022448"/>
    </source>
</evidence>
<feature type="transmembrane region" description="Helical" evidence="9">
    <location>
        <begin position="599"/>
        <end position="618"/>
    </location>
</feature>
<comment type="similarity">
    <text evidence="9">Belongs to the SecD/SecF family. SecD subfamily.</text>
</comment>
<evidence type="ECO:0000256" key="10">
    <source>
        <dbReference type="SAM" id="MobiDB-lite"/>
    </source>
</evidence>